<dbReference type="AlphaFoldDB" id="A0A4Q7KWD7"/>
<sequence length="197" mass="21761">MSTAIQQHDHGRPWTFDEVMALPEDGFRYELIDGDLIVNPPPAPSHQLLGHELHYILRDGIQRARSALRILEGVGIKMPQGNLLIPDLVIVPTSASRTSAAALHPGDIQLAVEVVSPRSRAKDRGTKPYMYAEAGIPHFWRIETSNYRGRTKELPVIIAHELVALGEYAVKHTVGAGERFMPAEPVPVEFDPAVLVN</sequence>
<organism evidence="2 3">
    <name type="scientific">Herbihabitans rhizosphaerae</name>
    <dbReference type="NCBI Taxonomy" id="1872711"/>
    <lineage>
        <taxon>Bacteria</taxon>
        <taxon>Bacillati</taxon>
        <taxon>Actinomycetota</taxon>
        <taxon>Actinomycetes</taxon>
        <taxon>Pseudonocardiales</taxon>
        <taxon>Pseudonocardiaceae</taxon>
        <taxon>Herbihabitans</taxon>
    </lineage>
</organism>
<keyword evidence="2" id="KW-0378">Hydrolase</keyword>
<gene>
    <name evidence="2" type="ORF">EV193_103392</name>
</gene>
<dbReference type="InterPro" id="IPR012296">
    <property type="entry name" value="Nuclease_put_TT1808"/>
</dbReference>
<keyword evidence="3" id="KW-1185">Reference proteome</keyword>
<protein>
    <submittedName>
        <fullName evidence="2">Uma2 family endonuclease</fullName>
    </submittedName>
</protein>
<dbReference type="RefSeq" id="WP_130344034.1">
    <property type="nucleotide sequence ID" value="NZ_SGWQ01000003.1"/>
</dbReference>
<dbReference type="InterPro" id="IPR008538">
    <property type="entry name" value="Uma2"/>
</dbReference>
<keyword evidence="2" id="KW-0540">Nuclease</keyword>
<evidence type="ECO:0000313" key="3">
    <source>
        <dbReference type="Proteomes" id="UP000294257"/>
    </source>
</evidence>
<dbReference type="GO" id="GO:0004519">
    <property type="term" value="F:endonuclease activity"/>
    <property type="evidence" value="ECO:0007669"/>
    <property type="project" value="UniProtKB-KW"/>
</dbReference>
<name>A0A4Q7KWD7_9PSEU</name>
<dbReference type="Gene3D" id="3.90.1570.10">
    <property type="entry name" value="tt1808, chain A"/>
    <property type="match status" value="1"/>
</dbReference>
<dbReference type="SUPFAM" id="SSF52980">
    <property type="entry name" value="Restriction endonuclease-like"/>
    <property type="match status" value="1"/>
</dbReference>
<dbReference type="InterPro" id="IPR011335">
    <property type="entry name" value="Restrct_endonuc-II-like"/>
</dbReference>
<dbReference type="Pfam" id="PF05685">
    <property type="entry name" value="Uma2"/>
    <property type="match status" value="1"/>
</dbReference>
<evidence type="ECO:0000259" key="1">
    <source>
        <dbReference type="Pfam" id="PF05685"/>
    </source>
</evidence>
<dbReference type="EMBL" id="SGWQ01000003">
    <property type="protein sequence ID" value="RZS41074.1"/>
    <property type="molecule type" value="Genomic_DNA"/>
</dbReference>
<dbReference type="OrthoDB" id="9799703at2"/>
<reference evidence="2 3" key="1">
    <citation type="submission" date="2019-02" db="EMBL/GenBank/DDBJ databases">
        <title>Genomic Encyclopedia of Type Strains, Phase IV (KMG-IV): sequencing the most valuable type-strain genomes for metagenomic binning, comparative biology and taxonomic classification.</title>
        <authorList>
            <person name="Goeker M."/>
        </authorList>
    </citation>
    <scope>NUCLEOTIDE SEQUENCE [LARGE SCALE GENOMIC DNA]</scope>
    <source>
        <strain evidence="2 3">DSM 101727</strain>
    </source>
</reference>
<proteinExistence type="predicted"/>
<dbReference type="CDD" id="cd06260">
    <property type="entry name" value="DUF820-like"/>
    <property type="match status" value="1"/>
</dbReference>
<feature type="domain" description="Putative restriction endonuclease" evidence="1">
    <location>
        <begin position="17"/>
        <end position="145"/>
    </location>
</feature>
<dbReference type="PANTHER" id="PTHR35400">
    <property type="entry name" value="SLR1083 PROTEIN"/>
    <property type="match status" value="1"/>
</dbReference>
<accession>A0A4Q7KWD7</accession>
<evidence type="ECO:0000313" key="2">
    <source>
        <dbReference type="EMBL" id="RZS41074.1"/>
    </source>
</evidence>
<comment type="caution">
    <text evidence="2">The sequence shown here is derived from an EMBL/GenBank/DDBJ whole genome shotgun (WGS) entry which is preliminary data.</text>
</comment>
<keyword evidence="2" id="KW-0255">Endonuclease</keyword>
<dbReference type="PANTHER" id="PTHR35400:SF3">
    <property type="entry name" value="SLL1072 PROTEIN"/>
    <property type="match status" value="1"/>
</dbReference>
<dbReference type="Proteomes" id="UP000294257">
    <property type="component" value="Unassembled WGS sequence"/>
</dbReference>